<keyword evidence="3" id="KW-0964">Secreted</keyword>
<evidence type="ECO:0000313" key="5">
    <source>
        <dbReference type="EMBL" id="KAG0255501.1"/>
    </source>
</evidence>
<dbReference type="Proteomes" id="UP001194580">
    <property type="component" value="Unassembled WGS sequence"/>
</dbReference>
<keyword evidence="6" id="KW-1185">Reference proteome</keyword>
<dbReference type="EMBL" id="JAAAIL010002655">
    <property type="protein sequence ID" value="KAG0255501.1"/>
    <property type="molecule type" value="Genomic_DNA"/>
</dbReference>
<organism evidence="5 6">
    <name type="scientific">Linnemannia exigua</name>
    <dbReference type="NCBI Taxonomy" id="604196"/>
    <lineage>
        <taxon>Eukaryota</taxon>
        <taxon>Fungi</taxon>
        <taxon>Fungi incertae sedis</taxon>
        <taxon>Mucoromycota</taxon>
        <taxon>Mortierellomycotina</taxon>
        <taxon>Mortierellomycetes</taxon>
        <taxon>Mortierellales</taxon>
        <taxon>Mortierellaceae</taxon>
        <taxon>Linnemannia</taxon>
    </lineage>
</organism>
<feature type="domain" description="Crinkler effector protein N-terminal" evidence="4">
    <location>
        <begin position="6"/>
        <end position="110"/>
    </location>
</feature>
<evidence type="ECO:0000313" key="6">
    <source>
        <dbReference type="Proteomes" id="UP001194580"/>
    </source>
</evidence>
<evidence type="ECO:0000256" key="3">
    <source>
        <dbReference type="ARBA" id="ARBA00022525"/>
    </source>
</evidence>
<dbReference type="AlphaFoldDB" id="A0AAD4D245"/>
<protein>
    <recommendedName>
        <fullName evidence="4">Crinkler effector protein N-terminal domain-containing protein</fullName>
    </recommendedName>
</protein>
<accession>A0AAD4D245</accession>
<evidence type="ECO:0000256" key="2">
    <source>
        <dbReference type="ARBA" id="ARBA00004613"/>
    </source>
</evidence>
<sequence length="114" mass="12623">MDNNPLTLLCVVNGKALSSLLPVEIESTKTISVLKDLIKTKNPGTFLGVDTKNYALWLAIPISNEDNSQLLVLLDKVFKKDKNKIGRVTRPFKVVPPKGLLDEKVHIIVQRSSS</sequence>
<gene>
    <name evidence="5" type="ORF">BGZ95_005740</name>
</gene>
<evidence type="ECO:0000256" key="1">
    <source>
        <dbReference type="ARBA" id="ARBA00004340"/>
    </source>
</evidence>
<dbReference type="GO" id="GO:0005576">
    <property type="term" value="C:extracellular region"/>
    <property type="evidence" value="ECO:0007669"/>
    <property type="project" value="UniProtKB-SubCell"/>
</dbReference>
<dbReference type="InterPro" id="IPR045379">
    <property type="entry name" value="Crinkler_N"/>
</dbReference>
<comment type="caution">
    <text evidence="5">The sequence shown here is derived from an EMBL/GenBank/DDBJ whole genome shotgun (WGS) entry which is preliminary data.</text>
</comment>
<reference evidence="5" key="1">
    <citation type="journal article" date="2020" name="Fungal Divers.">
        <title>Resolving the Mortierellaceae phylogeny through synthesis of multi-gene phylogenetics and phylogenomics.</title>
        <authorList>
            <person name="Vandepol N."/>
            <person name="Liber J."/>
            <person name="Desiro A."/>
            <person name="Na H."/>
            <person name="Kennedy M."/>
            <person name="Barry K."/>
            <person name="Grigoriev I.V."/>
            <person name="Miller A.N."/>
            <person name="O'Donnell K."/>
            <person name="Stajich J.E."/>
            <person name="Bonito G."/>
        </authorList>
    </citation>
    <scope>NUCLEOTIDE SEQUENCE</scope>
    <source>
        <strain evidence="5">NRRL 28262</strain>
    </source>
</reference>
<dbReference type="Pfam" id="PF20147">
    <property type="entry name" value="Crinkler"/>
    <property type="match status" value="1"/>
</dbReference>
<evidence type="ECO:0000259" key="4">
    <source>
        <dbReference type="Pfam" id="PF20147"/>
    </source>
</evidence>
<comment type="subcellular location">
    <subcellularLocation>
        <location evidence="1">Host cell</location>
    </subcellularLocation>
    <subcellularLocation>
        <location evidence="2">Secreted</location>
    </subcellularLocation>
</comment>
<name>A0AAD4D245_9FUNG</name>
<proteinExistence type="predicted"/>
<dbReference type="GO" id="GO:0043657">
    <property type="term" value="C:host cell"/>
    <property type="evidence" value="ECO:0007669"/>
    <property type="project" value="UniProtKB-SubCell"/>
</dbReference>
<feature type="non-terminal residue" evidence="5">
    <location>
        <position position="114"/>
    </location>
</feature>